<dbReference type="InterPro" id="IPR013766">
    <property type="entry name" value="Thioredoxin_domain"/>
</dbReference>
<dbReference type="PANTHER" id="PTHR11781">
    <property type="entry name" value="IODOTHYRONINE DEIODINASE"/>
    <property type="match status" value="1"/>
</dbReference>
<gene>
    <name evidence="2" type="ORF">SAMN04489841_0234</name>
</gene>
<dbReference type="PROSITE" id="PS51352">
    <property type="entry name" value="THIOREDOXIN_2"/>
    <property type="match status" value="1"/>
</dbReference>
<feature type="domain" description="Thioredoxin" evidence="1">
    <location>
        <begin position="53"/>
        <end position="206"/>
    </location>
</feature>
<accession>A0A1H8ZQL1</accession>
<dbReference type="InterPro" id="IPR000643">
    <property type="entry name" value="Iodothyronine_deiodinase"/>
</dbReference>
<evidence type="ECO:0000259" key="1">
    <source>
        <dbReference type="PROSITE" id="PS51352"/>
    </source>
</evidence>
<dbReference type="GO" id="GO:0042403">
    <property type="term" value="P:thyroid hormone metabolic process"/>
    <property type="evidence" value="ECO:0007669"/>
    <property type="project" value="TreeGrafter"/>
</dbReference>
<dbReference type="AlphaFoldDB" id="A0A1H8ZQL1"/>
<keyword evidence="3" id="KW-1185">Reference proteome</keyword>
<reference evidence="3" key="1">
    <citation type="submission" date="2016-10" db="EMBL/GenBank/DDBJ databases">
        <authorList>
            <person name="Varghese N."/>
            <person name="Submissions S."/>
        </authorList>
    </citation>
    <scope>NUCLEOTIDE SEQUENCE [LARGE SCALE GENOMIC DNA]</scope>
    <source>
        <strain evidence="3">DSM 25055</strain>
    </source>
</reference>
<dbReference type="InterPro" id="IPR036249">
    <property type="entry name" value="Thioredoxin-like_sf"/>
</dbReference>
<sequence length="263" mass="29876">MLGSLQTCLVTLLTGRTMAESRTGPTGDEPTNQSYNYRNFSPEYYDFRSFDGPEPGDDAPNFEAVTLEGETVEFSDFRGSWVVLETGSITCPITDSKVHVMDELQKQFEDVVFILLYTREAHPGEHFEAHDSLEAKLERARTFAAEYDVERTVLVDDVEGTAHRKYGGMPNSVHIVNPDGVVVMRGDWNDVRTVTEVLKNRDENRIYERDIYRGSPVFFTQKKGATRVLANAGPRAVWDFIRNAPALALMHLKKEFRSKQSKR</sequence>
<dbReference type="EMBL" id="FOFD01000001">
    <property type="protein sequence ID" value="SEP66654.1"/>
    <property type="molecule type" value="Genomic_DNA"/>
</dbReference>
<dbReference type="Proteomes" id="UP000199114">
    <property type="component" value="Unassembled WGS sequence"/>
</dbReference>
<protein>
    <submittedName>
        <fullName evidence="2">Peroxiredoxin</fullName>
    </submittedName>
</protein>
<dbReference type="SUPFAM" id="SSF52833">
    <property type="entry name" value="Thioredoxin-like"/>
    <property type="match status" value="1"/>
</dbReference>
<evidence type="ECO:0000313" key="2">
    <source>
        <dbReference type="EMBL" id="SEP66654.1"/>
    </source>
</evidence>
<dbReference type="Gene3D" id="3.40.30.10">
    <property type="entry name" value="Glutaredoxin"/>
    <property type="match status" value="1"/>
</dbReference>
<proteinExistence type="predicted"/>
<organism evidence="2 3">
    <name type="scientific">Natrinema salaciae</name>
    <dbReference type="NCBI Taxonomy" id="1186196"/>
    <lineage>
        <taxon>Archaea</taxon>
        <taxon>Methanobacteriati</taxon>
        <taxon>Methanobacteriota</taxon>
        <taxon>Stenosarchaea group</taxon>
        <taxon>Halobacteria</taxon>
        <taxon>Halobacteriales</taxon>
        <taxon>Natrialbaceae</taxon>
        <taxon>Natrinema</taxon>
    </lineage>
</organism>
<name>A0A1H8ZQL1_9EURY</name>
<evidence type="ECO:0000313" key="3">
    <source>
        <dbReference type="Proteomes" id="UP000199114"/>
    </source>
</evidence>
<dbReference type="Pfam" id="PF00837">
    <property type="entry name" value="T4_deiodinase"/>
    <property type="match status" value="1"/>
</dbReference>
<dbReference type="PANTHER" id="PTHR11781:SF22">
    <property type="entry name" value="TYPE I IODOTHYRONINE DEIODINASE"/>
    <property type="match status" value="1"/>
</dbReference>
<dbReference type="GO" id="GO:0004800">
    <property type="term" value="F:thyroxine 5'-deiodinase activity"/>
    <property type="evidence" value="ECO:0007669"/>
    <property type="project" value="InterPro"/>
</dbReference>